<feature type="non-terminal residue" evidence="2">
    <location>
        <position position="441"/>
    </location>
</feature>
<dbReference type="CDD" id="cd16027">
    <property type="entry name" value="SGSH"/>
    <property type="match status" value="1"/>
</dbReference>
<dbReference type="InterPro" id="IPR017850">
    <property type="entry name" value="Alkaline_phosphatase_core_sf"/>
</dbReference>
<dbReference type="PANTHER" id="PTHR43751">
    <property type="entry name" value="SULFATASE"/>
    <property type="match status" value="1"/>
</dbReference>
<sequence length="441" mass="51275">MHTAQKTLRITFVILFSILFFSCNNQDEKPNIVWLVTEDNSIHYMNLYTKGGAEMPAISALASQGVVFDNAFSNAPVCSVARSTIITGAYAPRIGTQYHRKMSQVKLPDNIKPFPIYLKQAGYYVTNNAKEDYNFIKEEKIWDESSLKATYNNRKDGQPFFHVQNFHNTHEGKLHFNEKQLSEALESNNLDSIKPFPYHPDTPTFRYTQSLLHNHHKDVDKEMGKFIENLEKEGLMENTIIFYYGDHGGVLPRSKGYLYESGLNVPMVVRVPEKWKKLSPFKGGTRTSSFIDFVDLVPTVLALAGIKIPEGIDGTPFMGKGLKKSQIEKQDTTFGYADRFDEKYDLVRSVRKGKYKYIRNYQPFNVDGLYNYYRYKMLAYKEWHKLYHEEKLNEIQSHFFNARSPEELYDIEKDPHEINNLAQNDQHKETLINLREILNNH</sequence>
<evidence type="ECO:0000259" key="1">
    <source>
        <dbReference type="Pfam" id="PF00884"/>
    </source>
</evidence>
<dbReference type="PROSITE" id="PS51257">
    <property type="entry name" value="PROKAR_LIPOPROTEIN"/>
    <property type="match status" value="1"/>
</dbReference>
<feature type="domain" description="Sulfatase N-terminal" evidence="1">
    <location>
        <begin position="30"/>
        <end position="306"/>
    </location>
</feature>
<dbReference type="EMBL" id="UINC01038235">
    <property type="protein sequence ID" value="SVB34950.1"/>
    <property type="molecule type" value="Genomic_DNA"/>
</dbReference>
<dbReference type="Pfam" id="PF00884">
    <property type="entry name" value="Sulfatase"/>
    <property type="match status" value="1"/>
</dbReference>
<organism evidence="2">
    <name type="scientific">marine metagenome</name>
    <dbReference type="NCBI Taxonomy" id="408172"/>
    <lineage>
        <taxon>unclassified sequences</taxon>
        <taxon>metagenomes</taxon>
        <taxon>ecological metagenomes</taxon>
    </lineage>
</organism>
<proteinExistence type="predicted"/>
<gene>
    <name evidence="2" type="ORF">METZ01_LOCUS187804</name>
</gene>
<dbReference type="InterPro" id="IPR000917">
    <property type="entry name" value="Sulfatase_N"/>
</dbReference>
<dbReference type="AlphaFoldDB" id="A0A382D933"/>
<protein>
    <recommendedName>
        <fullName evidence="1">Sulfatase N-terminal domain-containing protein</fullName>
    </recommendedName>
</protein>
<reference evidence="2" key="1">
    <citation type="submission" date="2018-05" db="EMBL/GenBank/DDBJ databases">
        <authorList>
            <person name="Lanie J.A."/>
            <person name="Ng W.-L."/>
            <person name="Kazmierczak K.M."/>
            <person name="Andrzejewski T.M."/>
            <person name="Davidsen T.M."/>
            <person name="Wayne K.J."/>
            <person name="Tettelin H."/>
            <person name="Glass J.I."/>
            <person name="Rusch D."/>
            <person name="Podicherti R."/>
            <person name="Tsui H.-C.T."/>
            <person name="Winkler M.E."/>
        </authorList>
    </citation>
    <scope>NUCLEOTIDE SEQUENCE</scope>
</reference>
<dbReference type="PANTHER" id="PTHR43751:SF3">
    <property type="entry name" value="SULFATASE N-TERMINAL DOMAIN-CONTAINING PROTEIN"/>
    <property type="match status" value="1"/>
</dbReference>
<accession>A0A382D933</accession>
<evidence type="ECO:0000313" key="2">
    <source>
        <dbReference type="EMBL" id="SVB34950.1"/>
    </source>
</evidence>
<dbReference type="InterPro" id="IPR052701">
    <property type="entry name" value="GAG_Ulvan_Degrading_Sulfatases"/>
</dbReference>
<dbReference type="SUPFAM" id="SSF53649">
    <property type="entry name" value="Alkaline phosphatase-like"/>
    <property type="match status" value="1"/>
</dbReference>
<name>A0A382D933_9ZZZZ</name>
<dbReference type="Gene3D" id="3.40.720.10">
    <property type="entry name" value="Alkaline Phosphatase, subunit A"/>
    <property type="match status" value="1"/>
</dbReference>